<dbReference type="eggNOG" id="COG0657">
    <property type="taxonomic scope" value="Bacteria"/>
</dbReference>
<dbReference type="PANTHER" id="PTHR48081:SF30">
    <property type="entry name" value="ACETYL-HYDROLASE LIPR-RELATED"/>
    <property type="match status" value="1"/>
</dbReference>
<organism evidence="4 5">
    <name type="scientific">Methylorubrum extorquens (strain ATCC 14718 / DSM 1338 / JCM 2805 / NCIMB 9133 / AM1)</name>
    <name type="common">Methylobacterium extorquens</name>
    <dbReference type="NCBI Taxonomy" id="272630"/>
    <lineage>
        <taxon>Bacteria</taxon>
        <taxon>Pseudomonadati</taxon>
        <taxon>Pseudomonadota</taxon>
        <taxon>Alphaproteobacteria</taxon>
        <taxon>Hyphomicrobiales</taxon>
        <taxon>Methylobacteriaceae</taxon>
        <taxon>Methylorubrum</taxon>
    </lineage>
</organism>
<comment type="similarity">
    <text evidence="1">Belongs to the 'GDXG' lipolytic enzyme family.</text>
</comment>
<dbReference type="Pfam" id="PF07859">
    <property type="entry name" value="Abhydrolase_3"/>
    <property type="match status" value="1"/>
</dbReference>
<dbReference type="SUPFAM" id="SSF53474">
    <property type="entry name" value="alpha/beta-Hydrolases"/>
    <property type="match status" value="1"/>
</dbReference>
<dbReference type="EC" id="3.1.1.-" evidence="4"/>
<evidence type="ECO:0000256" key="1">
    <source>
        <dbReference type="ARBA" id="ARBA00010515"/>
    </source>
</evidence>
<dbReference type="Proteomes" id="UP000009081">
    <property type="component" value="Chromosome"/>
</dbReference>
<dbReference type="InterPro" id="IPR050300">
    <property type="entry name" value="GDXG_lipolytic_enzyme"/>
</dbReference>
<dbReference type="STRING" id="272630.MexAM1_META1p4568"/>
<dbReference type="Gene3D" id="3.40.50.1820">
    <property type="entry name" value="alpha/beta hydrolase"/>
    <property type="match status" value="1"/>
</dbReference>
<keyword evidence="2 4" id="KW-0378">Hydrolase</keyword>
<protein>
    <submittedName>
        <fullName evidence="4">Acetyl-hydrolase</fullName>
        <ecNumber evidence="4">3.1.1.-</ecNumber>
    </submittedName>
</protein>
<dbReference type="EMBL" id="CP001510">
    <property type="protein sequence ID" value="ACS42198.1"/>
    <property type="molecule type" value="Genomic_DNA"/>
</dbReference>
<dbReference type="KEGG" id="mea:Mex_1p4568"/>
<proteinExistence type="inferred from homology"/>
<dbReference type="HOGENOM" id="CLU_012494_13_1_5"/>
<evidence type="ECO:0000259" key="3">
    <source>
        <dbReference type="Pfam" id="PF07859"/>
    </source>
</evidence>
<dbReference type="GO" id="GO:0004806">
    <property type="term" value="F:triacylglycerol lipase activity"/>
    <property type="evidence" value="ECO:0007669"/>
    <property type="project" value="TreeGrafter"/>
</dbReference>
<sequence>MTMASLRAHLYDLTIRLAVKGRLGGTHDVYAIRRAFEGARFPTPAGVAFTPGEVGGVPGEWAEAAGAKTEGTKTEGTRADGERPTLLYCHGGGFIACSAQLYRPVTGRFARAGFRVFTPDYRLAPEHPFPAAVEDCTGVWTALAEAGPAVVAGDSAGGSLALTTIIEARRLGLTPPVAAALFSPATDLIGRSASFRTNGRRDAMFRPEALMRLVPAYLAGADPADPRASPIEADLSGFPPLLIHVGVREILRDDSLRLAEKAKAAGVPVELTVFPVVAHAWQLAESFLPEARRSLDEAATFLHRALKAPPHPEAEVAA</sequence>
<dbReference type="PANTHER" id="PTHR48081">
    <property type="entry name" value="AB HYDROLASE SUPERFAMILY PROTEIN C4A8.06C"/>
    <property type="match status" value="1"/>
</dbReference>
<reference evidence="4 5" key="1">
    <citation type="journal article" date="2009" name="PLoS ONE">
        <title>Methylobacterium genome sequences: a reference blueprint to investigate microbial metabolism of C1 compounds from natural and industrial sources.</title>
        <authorList>
            <person name="Vuilleumier S."/>
            <person name="Chistoserdova L."/>
            <person name="Lee M.-C."/>
            <person name="Bringel F."/>
            <person name="Lajus A."/>
            <person name="Zhou Y."/>
            <person name="Gourion B."/>
            <person name="Barbe V."/>
            <person name="Chang J."/>
            <person name="Cruveiller S."/>
            <person name="Dossat C."/>
            <person name="Gillett W."/>
            <person name="Gruffaz C."/>
            <person name="Haugen E."/>
            <person name="Hourcade E."/>
            <person name="Levy R."/>
            <person name="Mangenot S."/>
            <person name="Muller E."/>
            <person name="Nadalig T."/>
            <person name="Pagni M."/>
            <person name="Penny C."/>
            <person name="Peyraud R."/>
            <person name="Robinson D.G."/>
            <person name="Roche D."/>
            <person name="Rouy Z."/>
            <person name="Saenampechek C."/>
            <person name="Salvignol G."/>
            <person name="Vallenet D."/>
            <person name="Wu Z."/>
            <person name="Marx C.J."/>
            <person name="Vorholt J.A."/>
            <person name="Olson M.V."/>
            <person name="Kaul R."/>
            <person name="Weissenbach J."/>
            <person name="Medigue C."/>
            <person name="Lidstrom M.E."/>
        </authorList>
    </citation>
    <scope>NUCLEOTIDE SEQUENCE [LARGE SCALE GENOMIC DNA]</scope>
    <source>
        <strain evidence="5">ATCC 14718 / DSM 1338 / JCM 2805 / NCIMB 9133 / AM1</strain>
    </source>
</reference>
<feature type="domain" description="Alpha/beta hydrolase fold-3" evidence="3">
    <location>
        <begin position="86"/>
        <end position="282"/>
    </location>
</feature>
<accession>C5AQD8</accession>
<dbReference type="InterPro" id="IPR029058">
    <property type="entry name" value="AB_hydrolase_fold"/>
</dbReference>
<evidence type="ECO:0000256" key="2">
    <source>
        <dbReference type="ARBA" id="ARBA00022801"/>
    </source>
</evidence>
<evidence type="ECO:0000313" key="5">
    <source>
        <dbReference type="Proteomes" id="UP000009081"/>
    </source>
</evidence>
<keyword evidence="5" id="KW-1185">Reference proteome</keyword>
<name>C5AQD8_METEA</name>
<dbReference type="InterPro" id="IPR013094">
    <property type="entry name" value="AB_hydrolase_3"/>
</dbReference>
<gene>
    <name evidence="4" type="ordered locus">MexAM1_META1p4568</name>
</gene>
<evidence type="ECO:0000313" key="4">
    <source>
        <dbReference type="EMBL" id="ACS42198.1"/>
    </source>
</evidence>
<dbReference type="AlphaFoldDB" id="C5AQD8"/>